<evidence type="ECO:0000256" key="1">
    <source>
        <dbReference type="RuleBase" id="RU368069"/>
    </source>
</evidence>
<dbReference type="PANTHER" id="PTHR13153">
    <property type="entry name" value="CGTHBA PROTEIN -14 GENE PROTEIN"/>
    <property type="match status" value="1"/>
</dbReference>
<protein>
    <recommendedName>
        <fullName evidence="1">GATOR complex protein NPRL3</fullName>
    </recommendedName>
    <alternativeName>
        <fullName evidence="1">Nitrogen permease regulator 3-like protein</fullName>
    </alternativeName>
</protein>
<dbReference type="PANTHER" id="PTHR13153:SF5">
    <property type="entry name" value="GATOR COMPLEX PROTEIN NPRL3"/>
    <property type="match status" value="1"/>
</dbReference>
<dbReference type="GO" id="GO:1904262">
    <property type="term" value="P:negative regulation of TORC1 signaling"/>
    <property type="evidence" value="ECO:0007669"/>
    <property type="project" value="TreeGrafter"/>
</dbReference>
<keyword evidence="1" id="KW-0458">Lysosome</keyword>
<organism evidence="2 3">
    <name type="scientific">Parastrongyloides trichosuri</name>
    <name type="common">Possum-specific nematode worm</name>
    <dbReference type="NCBI Taxonomy" id="131310"/>
    <lineage>
        <taxon>Eukaryota</taxon>
        <taxon>Metazoa</taxon>
        <taxon>Ecdysozoa</taxon>
        <taxon>Nematoda</taxon>
        <taxon>Chromadorea</taxon>
        <taxon>Rhabditida</taxon>
        <taxon>Tylenchina</taxon>
        <taxon>Panagrolaimomorpha</taxon>
        <taxon>Strongyloidoidea</taxon>
        <taxon>Strongyloididae</taxon>
        <taxon>Parastrongyloides</taxon>
    </lineage>
</organism>
<name>A0A0N4ZN53_PARTI</name>
<comment type="function">
    <text evidence="1">As a component of the GATOR1 complex functions as an inhibitor of the amino acid-sensing branch of the TORC1 pathway.</text>
</comment>
<dbReference type="Proteomes" id="UP000038045">
    <property type="component" value="Unplaced"/>
</dbReference>
<comment type="subcellular location">
    <subcellularLocation>
        <location evidence="1">Lysosome</location>
    </subcellularLocation>
</comment>
<dbReference type="GO" id="GO:1990130">
    <property type="term" value="C:GATOR1 complex"/>
    <property type="evidence" value="ECO:0007669"/>
    <property type="project" value="UniProtKB-UniRule"/>
</dbReference>
<reference evidence="3" key="1">
    <citation type="submission" date="2017-02" db="UniProtKB">
        <authorList>
            <consortium name="WormBaseParasite"/>
        </authorList>
    </citation>
    <scope>IDENTIFICATION</scope>
</reference>
<dbReference type="GO" id="GO:0038202">
    <property type="term" value="P:TORC1 signaling"/>
    <property type="evidence" value="ECO:0007669"/>
    <property type="project" value="TreeGrafter"/>
</dbReference>
<dbReference type="GO" id="GO:0034198">
    <property type="term" value="P:cellular response to amino acid starvation"/>
    <property type="evidence" value="ECO:0007669"/>
    <property type="project" value="UniProtKB-UniRule"/>
</dbReference>
<dbReference type="AlphaFoldDB" id="A0A0N4ZN53"/>
<dbReference type="InterPro" id="IPR005365">
    <property type="entry name" value="Npr3"/>
</dbReference>
<proteinExistence type="inferred from homology"/>
<dbReference type="Pfam" id="PF03666">
    <property type="entry name" value="NPR3"/>
    <property type="match status" value="1"/>
</dbReference>
<evidence type="ECO:0000313" key="2">
    <source>
        <dbReference type="Proteomes" id="UP000038045"/>
    </source>
</evidence>
<accession>A0A0N4ZN53</accession>
<keyword evidence="1" id="KW-0732">Signal</keyword>
<sequence>MEILHKDKESDKPLAVILAARWSTECHVLFIHSLCVDRFFRLTEELNVEPDSLAEYLLPSKSNRQSPYEAKAESVLFVGYPYLISNSNICIGITWVLDGDVDKNFIHSYQQLSSRLSQAVIIEENRKIMLQKEIDDMISATPKYNEEWHKNNFQIYFNESILKMSNLAQTLKDVYHQIWDTGLVHTFINNNVELGFILAQSIPEFTLNVPNIISKDISEVMKKIRPYHTVVLMKDIIPSPDSSPLYDQLVKHFSPEKSFSNVSVETGISIGQIFLTIRNLLTWVPCSIIYPICMSNVYTSALHLNHSESLLKDITRQFKGANILKIIAFFSPPCTLKDFLSNCPNENSGNYDLKNLFICLLKYRFVIQVHNYFTITMPFSDKKPSPPQDTEFYKTLLTYVTEKNPLPKEYIPYIMDIVLKLKEEQNYNTKTIIETLELFFNICKILEETEHLEGIIFRSGMQRGMVLKILDVFKDIISSYYTTNLIP</sequence>
<dbReference type="GO" id="GO:0010508">
    <property type="term" value="P:positive regulation of autophagy"/>
    <property type="evidence" value="ECO:0007669"/>
    <property type="project" value="TreeGrafter"/>
</dbReference>
<evidence type="ECO:0000313" key="3">
    <source>
        <dbReference type="WBParaSite" id="PTRK_0000996800.1"/>
    </source>
</evidence>
<dbReference type="GO" id="GO:0005764">
    <property type="term" value="C:lysosome"/>
    <property type="evidence" value="ECO:0007669"/>
    <property type="project" value="UniProtKB-SubCell"/>
</dbReference>
<dbReference type="STRING" id="131310.A0A0N4ZN53"/>
<dbReference type="WBParaSite" id="PTRK_0000996800.1">
    <property type="protein sequence ID" value="PTRK_0000996800.1"/>
    <property type="gene ID" value="PTRK_0000996800"/>
</dbReference>
<comment type="similarity">
    <text evidence="1">Belongs to the NPR3 family.</text>
</comment>
<keyword evidence="2" id="KW-1185">Reference proteome</keyword>